<evidence type="ECO:0000259" key="3">
    <source>
        <dbReference type="SMART" id="SM00635"/>
    </source>
</evidence>
<feature type="domain" description="BIG2" evidence="3">
    <location>
        <begin position="49"/>
        <end position="129"/>
    </location>
</feature>
<dbReference type="InterPro" id="IPR003343">
    <property type="entry name" value="Big_2"/>
</dbReference>
<organism evidence="4 5">
    <name type="scientific">Faecalibacterium butyricigenerans</name>
    <dbReference type="NCBI Taxonomy" id="1851427"/>
    <lineage>
        <taxon>Bacteria</taxon>
        <taxon>Bacillati</taxon>
        <taxon>Bacillota</taxon>
        <taxon>Clostridia</taxon>
        <taxon>Eubacteriales</taxon>
        <taxon>Oscillospiraceae</taxon>
        <taxon>Faecalibacterium</taxon>
    </lineage>
</organism>
<dbReference type="Gene3D" id="2.60.40.1080">
    <property type="match status" value="2"/>
</dbReference>
<feature type="signal peptide" evidence="2">
    <location>
        <begin position="1"/>
        <end position="27"/>
    </location>
</feature>
<dbReference type="SMART" id="SM00635">
    <property type="entry name" value="BID_2"/>
    <property type="match status" value="2"/>
</dbReference>
<dbReference type="Proteomes" id="UP001430637">
    <property type="component" value="Unassembled WGS sequence"/>
</dbReference>
<feature type="domain" description="BIG2" evidence="3">
    <location>
        <begin position="133"/>
        <end position="210"/>
    </location>
</feature>
<reference evidence="4" key="1">
    <citation type="submission" date="2021-10" db="EMBL/GenBank/DDBJ databases">
        <title>Anaerobic single-cell dispensing facilitates the cultivation of human gut bacteria.</title>
        <authorList>
            <person name="Afrizal A."/>
        </authorList>
    </citation>
    <scope>NUCLEOTIDE SEQUENCE</scope>
    <source>
        <strain evidence="4">CLA-AA-H233</strain>
    </source>
</reference>
<evidence type="ECO:0000313" key="4">
    <source>
        <dbReference type="EMBL" id="MCC2198802.1"/>
    </source>
</evidence>
<keyword evidence="1" id="KW-0812">Transmembrane</keyword>
<keyword evidence="1" id="KW-0472">Membrane</keyword>
<dbReference type="SUPFAM" id="SSF49373">
    <property type="entry name" value="Invasin/intimin cell-adhesion fragments"/>
    <property type="match status" value="2"/>
</dbReference>
<sequence length="252" mass="26069">MRKHLTHLAAALAVTLLLGAAASPLRAAAATPELPAVVAELDAENTTEAAAESRLSQSYLDMTIEYNDPHPVRQLYLSSVADGDMVYQWYSTNPAVATVDRNGLVTAQKPGKTTIVANTYTTTLRCDVTVVSNVGRVTLNQERLYLENIGGTAALRASVAVENGDAVPITWTTSNPAAATVDPFGLVTAVGDGEALITATTPDGHSACCNVYCGTQVAIQEQIEADEVKIALGVLGGFAVLAGVLALATSGG</sequence>
<evidence type="ECO:0000313" key="5">
    <source>
        <dbReference type="Proteomes" id="UP001430637"/>
    </source>
</evidence>
<keyword evidence="1" id="KW-1133">Transmembrane helix</keyword>
<protein>
    <submittedName>
        <fullName evidence="4">Ig-like domain-containing protein</fullName>
    </submittedName>
</protein>
<dbReference type="EMBL" id="JAJEQL010000005">
    <property type="protein sequence ID" value="MCC2198802.1"/>
    <property type="molecule type" value="Genomic_DNA"/>
</dbReference>
<comment type="caution">
    <text evidence="4">The sequence shown here is derived from an EMBL/GenBank/DDBJ whole genome shotgun (WGS) entry which is preliminary data.</text>
</comment>
<dbReference type="InterPro" id="IPR008964">
    <property type="entry name" value="Invasin/intimin_cell_adhesion"/>
</dbReference>
<accession>A0ABS8F6D3</accession>
<evidence type="ECO:0000256" key="1">
    <source>
        <dbReference type="SAM" id="Phobius"/>
    </source>
</evidence>
<proteinExistence type="predicted"/>
<name>A0ABS8F6D3_9FIRM</name>
<dbReference type="Pfam" id="PF02368">
    <property type="entry name" value="Big_2"/>
    <property type="match status" value="2"/>
</dbReference>
<feature type="chain" id="PRO_5045207245" evidence="2">
    <location>
        <begin position="28"/>
        <end position="252"/>
    </location>
</feature>
<feature type="transmembrane region" description="Helical" evidence="1">
    <location>
        <begin position="230"/>
        <end position="248"/>
    </location>
</feature>
<dbReference type="RefSeq" id="WP_227620362.1">
    <property type="nucleotide sequence ID" value="NZ_JAJEQL010000005.1"/>
</dbReference>
<evidence type="ECO:0000256" key="2">
    <source>
        <dbReference type="SAM" id="SignalP"/>
    </source>
</evidence>
<keyword evidence="5" id="KW-1185">Reference proteome</keyword>
<keyword evidence="2" id="KW-0732">Signal</keyword>
<gene>
    <name evidence="4" type="ORF">LKD23_03350</name>
</gene>